<accession>A0A150H9D3</accession>
<protein>
    <submittedName>
        <fullName evidence="1">Uncharacterized protein</fullName>
    </submittedName>
</protein>
<gene>
    <name evidence="1" type="ORF">Mlaev_02430</name>
</gene>
<organism evidence="1 2">
    <name type="scientific">Microbacterium laevaniformans</name>
    <dbReference type="NCBI Taxonomy" id="36807"/>
    <lineage>
        <taxon>Bacteria</taxon>
        <taxon>Bacillati</taxon>
        <taxon>Actinomycetota</taxon>
        <taxon>Actinomycetes</taxon>
        <taxon>Micrococcales</taxon>
        <taxon>Microbacteriaceae</taxon>
        <taxon>Microbacterium</taxon>
    </lineage>
</organism>
<dbReference type="STRING" id="36807.Mlaev_02430"/>
<name>A0A150H9D3_9MICO</name>
<evidence type="ECO:0000313" key="1">
    <source>
        <dbReference type="EMBL" id="KXZ58727.1"/>
    </source>
</evidence>
<dbReference type="PATRIC" id="fig|36807.3.peg.2473"/>
<comment type="caution">
    <text evidence="1">The sequence shown here is derived from an EMBL/GenBank/DDBJ whole genome shotgun (WGS) entry which is preliminary data.</text>
</comment>
<dbReference type="EMBL" id="LRAD01000053">
    <property type="protein sequence ID" value="KXZ58727.1"/>
    <property type="molecule type" value="Genomic_DNA"/>
</dbReference>
<dbReference type="RefSeq" id="WP_061683578.1">
    <property type="nucleotide sequence ID" value="NZ_LRAD01000053.1"/>
</dbReference>
<dbReference type="AlphaFoldDB" id="A0A150H9D3"/>
<dbReference type="Proteomes" id="UP000075357">
    <property type="component" value="Unassembled WGS sequence"/>
</dbReference>
<keyword evidence="2" id="KW-1185">Reference proteome</keyword>
<proteinExistence type="predicted"/>
<sequence>MPRTPLREAIAELAITIESGELPRVVSADDEATLDAIRFVFQQWYPLTDNAGLELSASAEEIGQAYFARGADPYNWAWAPSSA</sequence>
<reference evidence="1 2" key="1">
    <citation type="submission" date="2016-01" db="EMBL/GenBank/DDBJ databases">
        <title>Draft genome sequences of Microbacterium laevaniformans LCDC 91-0039 and the type strain of Microbacterium hominis LCDC 84-209.</title>
        <authorList>
            <person name="Bernier A.-M."/>
            <person name="Bernard K."/>
        </authorList>
    </citation>
    <scope>NUCLEOTIDE SEQUENCE [LARGE SCALE GENOMIC DNA]</scope>
    <source>
        <strain evidence="1 2">LCDC 91-0039</strain>
    </source>
</reference>
<evidence type="ECO:0000313" key="2">
    <source>
        <dbReference type="Proteomes" id="UP000075357"/>
    </source>
</evidence>